<name>A0A2Z4J7Z4_9ACTN</name>
<evidence type="ECO:0000256" key="4">
    <source>
        <dbReference type="ARBA" id="ARBA00023033"/>
    </source>
</evidence>
<dbReference type="GO" id="GO:0046306">
    <property type="term" value="P:alkanesulfonate catabolic process"/>
    <property type="evidence" value="ECO:0007669"/>
    <property type="project" value="TreeGrafter"/>
</dbReference>
<keyword evidence="4" id="KW-0503">Monooxygenase</keyword>
<evidence type="ECO:0000256" key="3">
    <source>
        <dbReference type="ARBA" id="ARBA00023002"/>
    </source>
</evidence>
<dbReference type="SUPFAM" id="SSF51679">
    <property type="entry name" value="Bacterial luciferase-like"/>
    <property type="match status" value="1"/>
</dbReference>
<proteinExistence type="predicted"/>
<dbReference type="InterPro" id="IPR011251">
    <property type="entry name" value="Luciferase-like_dom"/>
</dbReference>
<sequence>MDVGIGLPNTVPGTEPQALLDWARRAEETNFSTLGTIGRIVYPGYEELIALTAAATVTHRIRLTTGVLLAPLYTNTALLAKQAASLDRLSGGRLVLGVGLGGRDDDYAASKLSTEGRGRRLEEQLAEMKRIWAGEERGFAGAIGPRPVRADGPELILGGSTALTFRRVAELGDGWIMGGGTPDMFARAASGVDAAWEQAGRRGRPRKLSLAYFALGSDPRAQADAYLLHYYASLGRDVAGQIAAGAAVSADMVKSYVAAFEAGGCDELIFVPTASTPDQVELLAEALA</sequence>
<dbReference type="GO" id="GO:0008726">
    <property type="term" value="F:alkanesulfonate monooxygenase activity"/>
    <property type="evidence" value="ECO:0007669"/>
    <property type="project" value="TreeGrafter"/>
</dbReference>
<dbReference type="Pfam" id="PF00296">
    <property type="entry name" value="Bac_luciferase"/>
    <property type="match status" value="1"/>
</dbReference>
<keyword evidence="2" id="KW-0288">FMN</keyword>
<dbReference type="Gene3D" id="3.20.20.30">
    <property type="entry name" value="Luciferase-like domain"/>
    <property type="match status" value="1"/>
</dbReference>
<dbReference type="InterPro" id="IPR050172">
    <property type="entry name" value="SsuD_RutA_monooxygenase"/>
</dbReference>
<dbReference type="PANTHER" id="PTHR42847:SF4">
    <property type="entry name" value="ALKANESULFONATE MONOOXYGENASE-RELATED"/>
    <property type="match status" value="1"/>
</dbReference>
<dbReference type="InterPro" id="IPR036661">
    <property type="entry name" value="Luciferase-like_sf"/>
</dbReference>
<organism evidence="6 7">
    <name type="scientific">Streptomyces cadmiisoli</name>
    <dbReference type="NCBI Taxonomy" id="2184053"/>
    <lineage>
        <taxon>Bacteria</taxon>
        <taxon>Bacillati</taxon>
        <taxon>Actinomycetota</taxon>
        <taxon>Actinomycetes</taxon>
        <taxon>Kitasatosporales</taxon>
        <taxon>Streptomycetaceae</taxon>
        <taxon>Streptomyces</taxon>
        <taxon>Streptomyces aurantiacus group</taxon>
    </lineage>
</organism>
<reference evidence="6 7" key="1">
    <citation type="journal article" date="2019" name="Int. J. Syst. Evol. Microbiol.">
        <title>Streptomyces cadmiisoli sp. nov., a novel actinomycete isolated from cadmium-contaminated soil.</title>
        <authorList>
            <person name="Li K."/>
            <person name="Tang X."/>
            <person name="Zhao J."/>
            <person name="Guo Y."/>
            <person name="Tang Y."/>
            <person name="Gao J."/>
        </authorList>
    </citation>
    <scope>NUCLEOTIDE SEQUENCE [LARGE SCALE GENOMIC DNA]</scope>
    <source>
        <strain evidence="6 7">ZFG47</strain>
    </source>
</reference>
<accession>A0A2Z4J7Z4</accession>
<dbReference type="RefSeq" id="WP_053757911.1">
    <property type="nucleotide sequence ID" value="NZ_CP030073.1"/>
</dbReference>
<evidence type="ECO:0000313" key="6">
    <source>
        <dbReference type="EMBL" id="AWW41275.1"/>
    </source>
</evidence>
<dbReference type="KEGG" id="scad:DN051_35175"/>
<dbReference type="AlphaFoldDB" id="A0A2Z4J7Z4"/>
<keyword evidence="1" id="KW-0285">Flavoprotein</keyword>
<keyword evidence="7" id="KW-1185">Reference proteome</keyword>
<evidence type="ECO:0000313" key="7">
    <source>
        <dbReference type="Proteomes" id="UP000249616"/>
    </source>
</evidence>
<dbReference type="Proteomes" id="UP000249616">
    <property type="component" value="Chromosome"/>
</dbReference>
<evidence type="ECO:0000256" key="2">
    <source>
        <dbReference type="ARBA" id="ARBA00022643"/>
    </source>
</evidence>
<evidence type="ECO:0000256" key="1">
    <source>
        <dbReference type="ARBA" id="ARBA00022630"/>
    </source>
</evidence>
<keyword evidence="3" id="KW-0560">Oxidoreductase</keyword>
<dbReference type="EMBL" id="CP030073">
    <property type="protein sequence ID" value="AWW41275.1"/>
    <property type="molecule type" value="Genomic_DNA"/>
</dbReference>
<feature type="domain" description="Luciferase-like" evidence="5">
    <location>
        <begin position="8"/>
        <end position="237"/>
    </location>
</feature>
<dbReference type="PANTHER" id="PTHR42847">
    <property type="entry name" value="ALKANESULFONATE MONOOXYGENASE"/>
    <property type="match status" value="1"/>
</dbReference>
<gene>
    <name evidence="6" type="ORF">DN051_35175</name>
</gene>
<protein>
    <submittedName>
        <fullName evidence="6">LLM class flavin-dependent oxidoreductase</fullName>
    </submittedName>
</protein>
<evidence type="ECO:0000259" key="5">
    <source>
        <dbReference type="Pfam" id="PF00296"/>
    </source>
</evidence>